<protein>
    <submittedName>
        <fullName evidence="1">DNA-binding protein</fullName>
    </submittedName>
</protein>
<dbReference type="AlphaFoldDB" id="A0AAW9JSJ3"/>
<organism evidence="1 2">
    <name type="scientific">Carnobacterium maltaromaticum</name>
    <name type="common">Carnobacterium piscicola</name>
    <dbReference type="NCBI Taxonomy" id="2751"/>
    <lineage>
        <taxon>Bacteria</taxon>
        <taxon>Bacillati</taxon>
        <taxon>Bacillota</taxon>
        <taxon>Bacilli</taxon>
        <taxon>Lactobacillales</taxon>
        <taxon>Carnobacteriaceae</taxon>
        <taxon>Carnobacterium</taxon>
    </lineage>
</organism>
<evidence type="ECO:0000313" key="2">
    <source>
        <dbReference type="Proteomes" id="UP001290462"/>
    </source>
</evidence>
<evidence type="ECO:0000313" key="1">
    <source>
        <dbReference type="EMBL" id="MDZ5759785.1"/>
    </source>
</evidence>
<comment type="caution">
    <text evidence="1">The sequence shown here is derived from an EMBL/GenBank/DDBJ whole genome shotgun (WGS) entry which is preliminary data.</text>
</comment>
<dbReference type="RefSeq" id="WP_322809423.1">
    <property type="nucleotide sequence ID" value="NZ_JAVBVO010000004.1"/>
</dbReference>
<dbReference type="EMBL" id="JAVBVO010000004">
    <property type="protein sequence ID" value="MDZ5759785.1"/>
    <property type="molecule type" value="Genomic_DNA"/>
</dbReference>
<reference evidence="1" key="1">
    <citation type="submission" date="2023-08" db="EMBL/GenBank/DDBJ databases">
        <title>Genomic characterization of piscicolin 126 produced by Carnobacterium maltaromaticum CM22 strain isolated from salmon (Salmo salar).</title>
        <authorList>
            <person name="Gonzalez-Gragera E."/>
            <person name="Garcia-Lopez J.D."/>
            <person name="Teso-Perez C."/>
            <person name="Gimenez-Hernandez I."/>
            <person name="Peralta-Sanchez J.M."/>
            <person name="Valdivia E."/>
            <person name="Montalban-Lopez M."/>
            <person name="Martin-Platero A.M."/>
            <person name="Banos A."/>
            <person name="Martinez-Bueno M."/>
        </authorList>
    </citation>
    <scope>NUCLEOTIDE SEQUENCE</scope>
    <source>
        <strain evidence="1">CM22</strain>
    </source>
</reference>
<sequence>MKKFYTAKDVSELLSCGISKAYQVIKELNQELQDHEIKVVAGRVSVDYFNKCYGVGSIN</sequence>
<dbReference type="GO" id="GO:0003677">
    <property type="term" value="F:DNA binding"/>
    <property type="evidence" value="ECO:0007669"/>
    <property type="project" value="UniProtKB-KW"/>
</dbReference>
<keyword evidence="1" id="KW-0238">DNA-binding</keyword>
<gene>
    <name evidence="1" type="ORF">RAK27_14075</name>
</gene>
<name>A0AAW9JSJ3_CARML</name>
<proteinExistence type="predicted"/>
<dbReference type="Proteomes" id="UP001290462">
    <property type="component" value="Unassembled WGS sequence"/>
</dbReference>
<accession>A0AAW9JSJ3</accession>